<dbReference type="RefSeq" id="WP_416205526.1">
    <property type="nucleotide sequence ID" value="NZ_JBBKTX010000007.1"/>
</dbReference>
<evidence type="ECO:0000313" key="2">
    <source>
        <dbReference type="EMBL" id="MFK4752219.1"/>
    </source>
</evidence>
<organism evidence="2 3">
    <name type="scientific">Oceanobacter antarcticus</name>
    <dbReference type="NCBI Taxonomy" id="3133425"/>
    <lineage>
        <taxon>Bacteria</taxon>
        <taxon>Pseudomonadati</taxon>
        <taxon>Pseudomonadota</taxon>
        <taxon>Gammaproteobacteria</taxon>
        <taxon>Oceanospirillales</taxon>
        <taxon>Oceanospirillaceae</taxon>
        <taxon>Oceanobacter</taxon>
    </lineage>
</organism>
<dbReference type="EMBL" id="JBBKTX010000007">
    <property type="protein sequence ID" value="MFK4752219.1"/>
    <property type="molecule type" value="Genomic_DNA"/>
</dbReference>
<sequence length="178" mass="19677">MRRVMTLVAMLATSPAWALTATELDVWINSMPQIQGWLDQHEDAMPKTSASMEQGMAAMFQDGIKSLKTSGLYSEFGRKVSAAGFDSVEQWTRVTTEVSLGMLAVEMSEQGGSRDQVKQQLAQLQQMRNAGGMPAEQLDAMETMMRGTLKMMDEMEAVDAADKTLVSGRMAELRQLMQ</sequence>
<comment type="caution">
    <text evidence="2">The sequence shown here is derived from an EMBL/GenBank/DDBJ whole genome shotgun (WGS) entry which is preliminary data.</text>
</comment>
<dbReference type="Proteomes" id="UP001620597">
    <property type="component" value="Unassembled WGS sequence"/>
</dbReference>
<evidence type="ECO:0000256" key="1">
    <source>
        <dbReference type="SAM" id="SignalP"/>
    </source>
</evidence>
<keyword evidence="1" id="KW-0732">Signal</keyword>
<protein>
    <submittedName>
        <fullName evidence="2">Uncharacterized protein</fullName>
    </submittedName>
</protein>
<gene>
    <name evidence="2" type="ORF">WG929_07345</name>
</gene>
<evidence type="ECO:0000313" key="3">
    <source>
        <dbReference type="Proteomes" id="UP001620597"/>
    </source>
</evidence>
<proteinExistence type="predicted"/>
<feature type="chain" id="PRO_5046835084" evidence="1">
    <location>
        <begin position="19"/>
        <end position="178"/>
    </location>
</feature>
<keyword evidence="3" id="KW-1185">Reference proteome</keyword>
<name>A0ABW8NGY5_9GAMM</name>
<feature type="signal peptide" evidence="1">
    <location>
        <begin position="1"/>
        <end position="18"/>
    </location>
</feature>
<reference evidence="2 3" key="1">
    <citation type="submission" date="2024-03" db="EMBL/GenBank/DDBJ databases">
        <title>High-quality draft genome sequence of Oceanobacter sp. wDCs-4.</title>
        <authorList>
            <person name="Dong C."/>
        </authorList>
    </citation>
    <scope>NUCLEOTIDE SEQUENCE [LARGE SCALE GENOMIC DNA]</scope>
    <source>
        <strain evidence="3">wDCs-4</strain>
    </source>
</reference>
<accession>A0ABW8NGY5</accession>